<dbReference type="InterPro" id="IPR035906">
    <property type="entry name" value="MetI-like_sf"/>
</dbReference>
<keyword evidence="9 13" id="KW-0472">Membrane</keyword>
<keyword evidence="5 13" id="KW-0812">Transmembrane</keyword>
<evidence type="ECO:0000256" key="10">
    <source>
        <dbReference type="ARBA" id="ARBA00024202"/>
    </source>
</evidence>
<dbReference type="GO" id="GO:0005886">
    <property type="term" value="C:plasma membrane"/>
    <property type="evidence" value="ECO:0007669"/>
    <property type="project" value="UniProtKB-SubCell"/>
</dbReference>
<dbReference type="InterPro" id="IPR000515">
    <property type="entry name" value="MetI-like"/>
</dbReference>
<dbReference type="AlphaFoldDB" id="A0A7T7CEC1"/>
<feature type="transmembrane region" description="Helical" evidence="13">
    <location>
        <begin position="137"/>
        <end position="159"/>
    </location>
</feature>
<keyword evidence="7" id="KW-0406">Ion transport</keyword>
<evidence type="ECO:0000256" key="2">
    <source>
        <dbReference type="ARBA" id="ARBA00022448"/>
    </source>
</evidence>
<dbReference type="Pfam" id="PF00528">
    <property type="entry name" value="BPD_transp_1"/>
    <property type="match status" value="1"/>
</dbReference>
<evidence type="ECO:0000256" key="11">
    <source>
        <dbReference type="ARBA" id="ARBA00038669"/>
    </source>
</evidence>
<evidence type="ECO:0000256" key="4">
    <source>
        <dbReference type="ARBA" id="ARBA00022596"/>
    </source>
</evidence>
<evidence type="ECO:0000256" key="7">
    <source>
        <dbReference type="ARBA" id="ARBA00023065"/>
    </source>
</evidence>
<reference evidence="15 16" key="1">
    <citation type="submission" date="2020-06" db="EMBL/GenBank/DDBJ databases">
        <title>Genomic analysis of Salicibibacter sp. NKC21-4.</title>
        <authorList>
            <person name="Oh Y.J."/>
        </authorList>
    </citation>
    <scope>NUCLEOTIDE SEQUENCE [LARGE SCALE GENOMIC DNA]</scope>
    <source>
        <strain evidence="15 16">NKC21-4</strain>
    </source>
</reference>
<dbReference type="Gene3D" id="1.10.3720.10">
    <property type="entry name" value="MetI-like"/>
    <property type="match status" value="1"/>
</dbReference>
<keyword evidence="4" id="KW-0533">Nickel</keyword>
<protein>
    <recommendedName>
        <fullName evidence="12">Nickel import system permease protein NikB</fullName>
    </recommendedName>
</protein>
<dbReference type="InterPro" id="IPR050045">
    <property type="entry name" value="Opp2B"/>
</dbReference>
<dbReference type="EMBL" id="CP054706">
    <property type="protein sequence ID" value="QQK78899.1"/>
    <property type="molecule type" value="Genomic_DNA"/>
</dbReference>
<dbReference type="InterPro" id="IPR045621">
    <property type="entry name" value="BPD_transp_1_N"/>
</dbReference>
<keyword evidence="8" id="KW-0921">Nickel transport</keyword>
<dbReference type="PANTHER" id="PTHR43163">
    <property type="entry name" value="DIPEPTIDE TRANSPORT SYSTEM PERMEASE PROTEIN DPPB-RELATED"/>
    <property type="match status" value="1"/>
</dbReference>
<dbReference type="SUPFAM" id="SSF161098">
    <property type="entry name" value="MetI-like"/>
    <property type="match status" value="1"/>
</dbReference>
<evidence type="ECO:0000313" key="15">
    <source>
        <dbReference type="EMBL" id="QQK78899.1"/>
    </source>
</evidence>
<keyword evidence="2 13" id="KW-0813">Transport</keyword>
<feature type="transmembrane region" description="Helical" evidence="13">
    <location>
        <begin position="171"/>
        <end position="190"/>
    </location>
</feature>
<evidence type="ECO:0000256" key="12">
    <source>
        <dbReference type="ARBA" id="ARBA00044774"/>
    </source>
</evidence>
<evidence type="ECO:0000259" key="14">
    <source>
        <dbReference type="PROSITE" id="PS50928"/>
    </source>
</evidence>
<evidence type="ECO:0000256" key="8">
    <source>
        <dbReference type="ARBA" id="ARBA00023112"/>
    </source>
</evidence>
<feature type="domain" description="ABC transmembrane type-1" evidence="14">
    <location>
        <begin position="98"/>
        <end position="299"/>
    </location>
</feature>
<dbReference type="PANTHER" id="PTHR43163:SF6">
    <property type="entry name" value="DIPEPTIDE TRANSPORT SYSTEM PERMEASE PROTEIN DPPB-RELATED"/>
    <property type="match status" value="1"/>
</dbReference>
<accession>A0A7T7CEC1</accession>
<dbReference type="Proteomes" id="UP000595349">
    <property type="component" value="Chromosome"/>
</dbReference>
<feature type="transmembrane region" description="Helical" evidence="13">
    <location>
        <begin position="104"/>
        <end position="125"/>
    </location>
</feature>
<evidence type="ECO:0000256" key="1">
    <source>
        <dbReference type="ARBA" id="ARBA00004651"/>
    </source>
</evidence>
<name>A0A7T7CEC1_9BACI</name>
<dbReference type="RefSeq" id="WP_200087737.1">
    <property type="nucleotide sequence ID" value="NZ_CP054706.1"/>
</dbReference>
<keyword evidence="3" id="KW-1003">Cell membrane</keyword>
<comment type="subcellular location">
    <subcellularLocation>
        <location evidence="1 13">Cell membrane</location>
        <topology evidence="1 13">Multi-pass membrane protein</topology>
    </subcellularLocation>
</comment>
<dbReference type="NCBIfam" id="NF045470">
    <property type="entry name" value="Opp2B"/>
    <property type="match status" value="1"/>
</dbReference>
<proteinExistence type="inferred from homology"/>
<dbReference type="PROSITE" id="PS50928">
    <property type="entry name" value="ABC_TM1"/>
    <property type="match status" value="1"/>
</dbReference>
<evidence type="ECO:0000256" key="3">
    <source>
        <dbReference type="ARBA" id="ARBA00022475"/>
    </source>
</evidence>
<keyword evidence="16" id="KW-1185">Reference proteome</keyword>
<evidence type="ECO:0000256" key="5">
    <source>
        <dbReference type="ARBA" id="ARBA00022692"/>
    </source>
</evidence>
<evidence type="ECO:0000313" key="16">
    <source>
        <dbReference type="Proteomes" id="UP000595349"/>
    </source>
</evidence>
<keyword evidence="6 13" id="KW-1133">Transmembrane helix</keyword>
<dbReference type="CDD" id="cd06261">
    <property type="entry name" value="TM_PBP2"/>
    <property type="match status" value="1"/>
</dbReference>
<sequence>MVALITRRILMLFPSLLFLSMFVFLLMHMIPGDPAQAYLTLSQIPPTDEAIAAARGELGLDLPLYEQYWNWLISALQLDFGTSFLTGERVLEEVLYYFPSTLQLSLAAFLFTITISVLIGIFSARYQQRLFDTFSRLFSVGGSAIPTFWLGFLLVYFFSYQLGWLPSGGRGGWTSLVLPMLTLSIPYIALFSRLLRTSLLEVSKASYVTYSRARGLREPSIFRRHILRHALLPLLTVSGVALGYLLAGTVIVESVFSWPGMGRYMVTAITNRDYPVIQFYIVFMAFIFLIVNMIVDLLQLWVDPRLRSKEGSPNV</sequence>
<feature type="transmembrane region" description="Helical" evidence="13">
    <location>
        <begin position="9"/>
        <end position="30"/>
    </location>
</feature>
<dbReference type="GO" id="GO:0071916">
    <property type="term" value="F:dipeptide transmembrane transporter activity"/>
    <property type="evidence" value="ECO:0007669"/>
    <property type="project" value="TreeGrafter"/>
</dbReference>
<dbReference type="GO" id="GO:0015099">
    <property type="term" value="F:nickel cation transmembrane transporter activity"/>
    <property type="evidence" value="ECO:0007669"/>
    <property type="project" value="InterPro"/>
</dbReference>
<comment type="similarity">
    <text evidence="10">Belongs to the binding-protein-dependent transport system permease family. OppBC subfamily.</text>
</comment>
<gene>
    <name evidence="15" type="ORF">HUG20_02590</name>
</gene>
<evidence type="ECO:0000256" key="9">
    <source>
        <dbReference type="ARBA" id="ARBA00023136"/>
    </source>
</evidence>
<dbReference type="Pfam" id="PF19300">
    <property type="entry name" value="BPD_transp_1_N"/>
    <property type="match status" value="1"/>
</dbReference>
<evidence type="ECO:0000256" key="6">
    <source>
        <dbReference type="ARBA" id="ARBA00022989"/>
    </source>
</evidence>
<feature type="transmembrane region" description="Helical" evidence="13">
    <location>
        <begin position="276"/>
        <end position="302"/>
    </location>
</feature>
<organism evidence="15 16">
    <name type="scientific">Salicibibacter cibi</name>
    <dbReference type="NCBI Taxonomy" id="2743001"/>
    <lineage>
        <taxon>Bacteria</taxon>
        <taxon>Bacillati</taxon>
        <taxon>Bacillota</taxon>
        <taxon>Bacilli</taxon>
        <taxon>Bacillales</taxon>
        <taxon>Bacillaceae</taxon>
        <taxon>Salicibibacter</taxon>
    </lineage>
</organism>
<feature type="transmembrane region" description="Helical" evidence="13">
    <location>
        <begin position="230"/>
        <end position="256"/>
    </location>
</feature>
<dbReference type="KEGG" id="scib:HUG20_02590"/>
<comment type="subunit">
    <text evidence="11">The complex is composed of two ATP-binding proteins (NikD and NikE), two transmembrane proteins (NikB and NikC) and a solute-binding protein (NikA).</text>
</comment>
<evidence type="ECO:0000256" key="13">
    <source>
        <dbReference type="RuleBase" id="RU363032"/>
    </source>
</evidence>